<dbReference type="InterPro" id="IPR036291">
    <property type="entry name" value="NAD(P)-bd_dom_sf"/>
</dbReference>
<comment type="similarity">
    <text evidence="1">Belongs to the short-chain dehydrogenases/reductases (SDR) family.</text>
</comment>
<dbReference type="Gene3D" id="3.40.50.720">
    <property type="entry name" value="NAD(P)-binding Rossmann-like Domain"/>
    <property type="match status" value="1"/>
</dbReference>
<accession>A0A1S1PBQ6</accession>
<dbReference type="PANTHER" id="PTHR43477:SF1">
    <property type="entry name" value="DIHYDROANTICAPSIN 7-DEHYDROGENASE"/>
    <property type="match status" value="1"/>
</dbReference>
<dbReference type="RefSeq" id="WP_020461856.1">
    <property type="nucleotide sequence ID" value="NZ_JBFLUH010000409.1"/>
</dbReference>
<sequence length="280" mass="28497">MPNEVLVVIGTGGMGVAVTRRVGTGKTVLLADYNETALNAVTENLRDEGQQVTAQVVDVSSRESVYALARAAAALGPVRHVVHTAGLSPTQAPVDAILKVDLLGTALVLDAFAEVVTVGGAGVVISSMSGYLAPPPAREIEAQLANTATEELLNLPFTAVDAFPSAGYAYSFAKRANQLRVRSASNAWGARGARVNSISPGVISTKMGQQELASESGAGMRAMVAASGTGRLGSADDIAAAVDFLLSDNASFITGIDLLVDGGAVAAVSTGRVDLFAARS</sequence>
<evidence type="ECO:0000313" key="4">
    <source>
        <dbReference type="Proteomes" id="UP000179769"/>
    </source>
</evidence>
<gene>
    <name evidence="3" type="ORF">BBK14_28125</name>
</gene>
<dbReference type="Pfam" id="PF00106">
    <property type="entry name" value="adh_short"/>
    <property type="match status" value="1"/>
</dbReference>
<dbReference type="SUPFAM" id="SSF51735">
    <property type="entry name" value="NAD(P)-binding Rossmann-fold domains"/>
    <property type="match status" value="1"/>
</dbReference>
<dbReference type="InterPro" id="IPR051122">
    <property type="entry name" value="SDR_DHRS6-like"/>
</dbReference>
<dbReference type="Pfam" id="PF13561">
    <property type="entry name" value="adh_short_C2"/>
    <property type="match status" value="1"/>
</dbReference>
<evidence type="ECO:0000256" key="1">
    <source>
        <dbReference type="ARBA" id="ARBA00006484"/>
    </source>
</evidence>
<dbReference type="AlphaFoldDB" id="A0A1S1PBQ6"/>
<dbReference type="PANTHER" id="PTHR43477">
    <property type="entry name" value="DIHYDROANTICAPSIN 7-DEHYDROGENASE"/>
    <property type="match status" value="1"/>
</dbReference>
<dbReference type="GO" id="GO:0016491">
    <property type="term" value="F:oxidoreductase activity"/>
    <property type="evidence" value="ECO:0007669"/>
    <property type="project" value="UniProtKB-KW"/>
</dbReference>
<dbReference type="Proteomes" id="UP000179769">
    <property type="component" value="Unassembled WGS sequence"/>
</dbReference>
<name>A0A1S1PBQ6_9ACTN</name>
<dbReference type="NCBIfam" id="NF005395">
    <property type="entry name" value="PRK06940.1"/>
    <property type="match status" value="1"/>
</dbReference>
<dbReference type="EMBL" id="MAXA01000266">
    <property type="protein sequence ID" value="OHV20373.1"/>
    <property type="molecule type" value="Genomic_DNA"/>
</dbReference>
<dbReference type="OrthoDB" id="9803333at2"/>
<organism evidence="3 4">
    <name type="scientific">Parafrankia soli</name>
    <dbReference type="NCBI Taxonomy" id="2599596"/>
    <lineage>
        <taxon>Bacteria</taxon>
        <taxon>Bacillati</taxon>
        <taxon>Actinomycetota</taxon>
        <taxon>Actinomycetes</taxon>
        <taxon>Frankiales</taxon>
        <taxon>Frankiaceae</taxon>
        <taxon>Parafrankia</taxon>
    </lineage>
</organism>
<proteinExistence type="inferred from homology"/>
<keyword evidence="2" id="KW-0560">Oxidoreductase</keyword>
<evidence type="ECO:0000313" key="3">
    <source>
        <dbReference type="EMBL" id="OHV20373.1"/>
    </source>
</evidence>
<keyword evidence="4" id="KW-1185">Reference proteome</keyword>
<evidence type="ECO:0000256" key="2">
    <source>
        <dbReference type="ARBA" id="ARBA00023002"/>
    </source>
</evidence>
<dbReference type="PRINTS" id="PR00081">
    <property type="entry name" value="GDHRDH"/>
</dbReference>
<reference evidence="4" key="1">
    <citation type="submission" date="2016-07" db="EMBL/GenBank/DDBJ databases">
        <title>Frankia sp. NRRL B-16219 Genome sequencing.</title>
        <authorList>
            <person name="Ghodhbane-Gtari F."/>
            <person name="Swanson E."/>
            <person name="Gueddou A."/>
            <person name="Louati M."/>
            <person name="Nouioui I."/>
            <person name="Hezbri K."/>
            <person name="Abebe-Akele F."/>
            <person name="Simpson S."/>
            <person name="Morris K."/>
            <person name="Thomas K."/>
            <person name="Gtari M."/>
            <person name="Tisa L.S."/>
        </authorList>
    </citation>
    <scope>NUCLEOTIDE SEQUENCE [LARGE SCALE GENOMIC DNA]</scope>
    <source>
        <strain evidence="4">NRRL B-16219</strain>
    </source>
</reference>
<comment type="caution">
    <text evidence="3">The sequence shown here is derived from an EMBL/GenBank/DDBJ whole genome shotgun (WGS) entry which is preliminary data.</text>
</comment>
<protein>
    <submittedName>
        <fullName evidence="3">Short-chain dehydrogenase</fullName>
    </submittedName>
</protein>
<dbReference type="InterPro" id="IPR002347">
    <property type="entry name" value="SDR_fam"/>
</dbReference>